<reference evidence="2 3" key="1">
    <citation type="submission" date="2018-11" db="EMBL/GenBank/DDBJ databases">
        <authorList>
            <consortium name="Pathogen Informatics"/>
        </authorList>
    </citation>
    <scope>NUCLEOTIDE SEQUENCE [LARGE SCALE GENOMIC DNA]</scope>
</reference>
<evidence type="ECO:0000313" key="3">
    <source>
        <dbReference type="Proteomes" id="UP000278807"/>
    </source>
</evidence>
<protein>
    <submittedName>
        <fullName evidence="2">Uncharacterized protein</fullName>
    </submittedName>
</protein>
<dbReference type="EMBL" id="UZAE01013524">
    <property type="protein sequence ID" value="VDO10221.1"/>
    <property type="molecule type" value="Genomic_DNA"/>
</dbReference>
<dbReference type="OrthoDB" id="6497161at2759"/>
<dbReference type="Proteomes" id="UP000278807">
    <property type="component" value="Unassembled WGS sequence"/>
</dbReference>
<organism evidence="2 3">
    <name type="scientific">Rodentolepis nana</name>
    <name type="common">Dwarf tapeworm</name>
    <name type="synonym">Hymenolepis nana</name>
    <dbReference type="NCBI Taxonomy" id="102285"/>
    <lineage>
        <taxon>Eukaryota</taxon>
        <taxon>Metazoa</taxon>
        <taxon>Spiralia</taxon>
        <taxon>Lophotrochozoa</taxon>
        <taxon>Platyhelminthes</taxon>
        <taxon>Cestoda</taxon>
        <taxon>Eucestoda</taxon>
        <taxon>Cyclophyllidea</taxon>
        <taxon>Hymenolepididae</taxon>
        <taxon>Rodentolepis</taxon>
    </lineage>
</organism>
<accession>A0A3P7SQK2</accession>
<feature type="region of interest" description="Disordered" evidence="1">
    <location>
        <begin position="1"/>
        <end position="33"/>
    </location>
</feature>
<dbReference type="AlphaFoldDB" id="A0A3P7SQK2"/>
<proteinExistence type="predicted"/>
<gene>
    <name evidence="2" type="ORF">HNAJ_LOCUS11349</name>
</gene>
<evidence type="ECO:0000313" key="2">
    <source>
        <dbReference type="EMBL" id="VDO10221.1"/>
    </source>
</evidence>
<feature type="compositionally biased region" description="Basic and acidic residues" evidence="1">
    <location>
        <begin position="1"/>
        <end position="17"/>
    </location>
</feature>
<evidence type="ECO:0000256" key="1">
    <source>
        <dbReference type="SAM" id="MobiDB-lite"/>
    </source>
</evidence>
<keyword evidence="3" id="KW-1185">Reference proteome</keyword>
<sequence length="55" mass="6214">MKSKRDALRKGGTEKKAGRPSQHLTGRTEDVQAWRRQSAVLRHALRNTADQTGRT</sequence>
<name>A0A3P7SQK2_RODNA</name>